<reference evidence="1 2" key="1">
    <citation type="journal article" date="2010" name="Stand. Genomic Sci.">
        <title>Complete genome sequence of Segniliparus rotundus type strain (CDC 1076).</title>
        <authorList>
            <person name="Sikorski J."/>
            <person name="Lapidus A."/>
            <person name="Copeland A."/>
            <person name="Misra M."/>
            <person name="Glavina Del Rio T."/>
            <person name="Nolan M."/>
            <person name="Lucas S."/>
            <person name="Chen F."/>
            <person name="Tice H."/>
            <person name="Cheng J.F."/>
            <person name="Jando M."/>
            <person name="Schneider S."/>
            <person name="Bruce D."/>
            <person name="Goodwin L."/>
            <person name="Pitluck S."/>
            <person name="Liolios K."/>
            <person name="Mikhailova N."/>
            <person name="Pati A."/>
            <person name="Ivanova N."/>
            <person name="Mavromatis K."/>
            <person name="Chen A."/>
            <person name="Palaniappan K."/>
            <person name="Chertkov O."/>
            <person name="Land M."/>
            <person name="Hauser L."/>
            <person name="Chang Y.J."/>
            <person name="Jeffries C.D."/>
            <person name="Brettin T."/>
            <person name="Detter J.C."/>
            <person name="Han C."/>
            <person name="Rohde M."/>
            <person name="Goker M."/>
            <person name="Bristow J."/>
            <person name="Eisen J.A."/>
            <person name="Markowitz V."/>
            <person name="Hugenholtz P."/>
            <person name="Kyrpides N.C."/>
            <person name="Klenk H.P."/>
        </authorList>
    </citation>
    <scope>NUCLEOTIDE SEQUENCE [LARGE SCALE GENOMIC DNA]</scope>
    <source>
        <strain evidence="2">ATCC BAA-972 / CDC 1076 / CIP 108378 / DSM 44985 / JCM 13578</strain>
    </source>
</reference>
<proteinExistence type="predicted"/>
<evidence type="ECO:0000313" key="2">
    <source>
        <dbReference type="Proteomes" id="UP000002247"/>
    </source>
</evidence>
<dbReference type="EMBL" id="CP001958">
    <property type="protein sequence ID" value="ADG97206.1"/>
    <property type="molecule type" value="Genomic_DNA"/>
</dbReference>
<dbReference type="STRING" id="640132.Srot_0726"/>
<accession>D6ZDE2</accession>
<organism evidence="1 2">
    <name type="scientific">Segniliparus rotundus (strain ATCC BAA-972 / CDC 1076 / CIP 108378 / DSM 44985 / JCM 13578)</name>
    <dbReference type="NCBI Taxonomy" id="640132"/>
    <lineage>
        <taxon>Bacteria</taxon>
        <taxon>Bacillati</taxon>
        <taxon>Actinomycetota</taxon>
        <taxon>Actinomycetes</taxon>
        <taxon>Mycobacteriales</taxon>
        <taxon>Segniliparaceae</taxon>
        <taxon>Segniliparus</taxon>
    </lineage>
</organism>
<gene>
    <name evidence="1" type="ordered locus">Srot_0726</name>
</gene>
<dbReference type="AlphaFoldDB" id="D6ZDE2"/>
<dbReference type="KEGG" id="srt:Srot_0726"/>
<dbReference type="HOGENOM" id="CLU_1958042_0_0_11"/>
<protein>
    <submittedName>
        <fullName evidence="1">Uncharacterized protein</fullName>
    </submittedName>
</protein>
<sequence length="128" mass="13938">MFCVNTADNAANTHSTARPARFMKPRAWRQYKTVNTTDAKSWREIAAADIPAQFTVTAEAKRLLLNAIENISLENVQVKAGNAEDTAKNIALVGAEFGILLNAVIQLEGRVIDLETRLAALESPQQGS</sequence>
<keyword evidence="2" id="KW-1185">Reference proteome</keyword>
<dbReference type="Proteomes" id="UP000002247">
    <property type="component" value="Chromosome"/>
</dbReference>
<name>D6ZDE2_SEGRD</name>
<evidence type="ECO:0000313" key="1">
    <source>
        <dbReference type="EMBL" id="ADG97206.1"/>
    </source>
</evidence>